<dbReference type="EMBL" id="BMAV01024671">
    <property type="protein sequence ID" value="GFS35170.1"/>
    <property type="molecule type" value="Genomic_DNA"/>
</dbReference>
<keyword evidence="3" id="KW-1185">Reference proteome</keyword>
<feature type="region of interest" description="Disordered" evidence="1">
    <location>
        <begin position="33"/>
        <end position="56"/>
    </location>
</feature>
<dbReference type="Proteomes" id="UP000886998">
    <property type="component" value="Unassembled WGS sequence"/>
</dbReference>
<evidence type="ECO:0000256" key="1">
    <source>
        <dbReference type="SAM" id="MobiDB-lite"/>
    </source>
</evidence>
<name>A0A8X6KAF2_9ARAC</name>
<feature type="region of interest" description="Disordered" evidence="1">
    <location>
        <begin position="90"/>
        <end position="129"/>
    </location>
</feature>
<gene>
    <name evidence="2" type="ORF">TNIN_291341</name>
</gene>
<proteinExistence type="predicted"/>
<reference evidence="2" key="1">
    <citation type="submission" date="2020-08" db="EMBL/GenBank/DDBJ databases">
        <title>Multicomponent nature underlies the extraordinary mechanical properties of spider dragline silk.</title>
        <authorList>
            <person name="Kono N."/>
            <person name="Nakamura H."/>
            <person name="Mori M."/>
            <person name="Yoshida Y."/>
            <person name="Ohtoshi R."/>
            <person name="Malay A.D."/>
            <person name="Moran D.A.P."/>
            <person name="Tomita M."/>
            <person name="Numata K."/>
            <person name="Arakawa K."/>
        </authorList>
    </citation>
    <scope>NUCLEOTIDE SEQUENCE</scope>
</reference>
<dbReference type="AlphaFoldDB" id="A0A8X6KAF2"/>
<comment type="caution">
    <text evidence="2">The sequence shown here is derived from an EMBL/GenBank/DDBJ whole genome shotgun (WGS) entry which is preliminary data.</text>
</comment>
<feature type="compositionally biased region" description="Basic and acidic residues" evidence="1">
    <location>
        <begin position="33"/>
        <end position="44"/>
    </location>
</feature>
<protein>
    <submittedName>
        <fullName evidence="2">Uncharacterized protein</fullName>
    </submittedName>
</protein>
<evidence type="ECO:0000313" key="3">
    <source>
        <dbReference type="Proteomes" id="UP000886998"/>
    </source>
</evidence>
<feature type="compositionally biased region" description="Basic and acidic residues" evidence="1">
    <location>
        <begin position="114"/>
        <end position="129"/>
    </location>
</feature>
<feature type="compositionally biased region" description="Low complexity" evidence="1">
    <location>
        <begin position="90"/>
        <end position="99"/>
    </location>
</feature>
<evidence type="ECO:0000313" key="2">
    <source>
        <dbReference type="EMBL" id="GFS35170.1"/>
    </source>
</evidence>
<sequence length="129" mass="14546">MTTAVHRYFPGFGKKGEEERRIEQARRVGREARARAVIDSEHSSESYPSALASDIGEDLSQERTRLVYERIVDPEEVEDPDRASEKYLSALASGSTTSSPLEVQSPDFISPGEARQKGRECRELDRRAF</sequence>
<feature type="region of interest" description="Disordered" evidence="1">
    <location>
        <begin position="1"/>
        <end position="21"/>
    </location>
</feature>
<accession>A0A8X6KAF2</accession>
<organism evidence="2 3">
    <name type="scientific">Trichonephila inaurata madagascariensis</name>
    <dbReference type="NCBI Taxonomy" id="2747483"/>
    <lineage>
        <taxon>Eukaryota</taxon>
        <taxon>Metazoa</taxon>
        <taxon>Ecdysozoa</taxon>
        <taxon>Arthropoda</taxon>
        <taxon>Chelicerata</taxon>
        <taxon>Arachnida</taxon>
        <taxon>Araneae</taxon>
        <taxon>Araneomorphae</taxon>
        <taxon>Entelegynae</taxon>
        <taxon>Araneoidea</taxon>
        <taxon>Nephilidae</taxon>
        <taxon>Trichonephila</taxon>
        <taxon>Trichonephila inaurata</taxon>
    </lineage>
</organism>